<comment type="caution">
    <text evidence="1">The sequence shown here is derived from an EMBL/GenBank/DDBJ whole genome shotgun (WGS) entry which is preliminary data.</text>
</comment>
<reference evidence="1 2" key="1">
    <citation type="submission" date="2019-08" db="EMBL/GenBank/DDBJ databases">
        <title>Whole genome of Aphis craccivora.</title>
        <authorList>
            <person name="Voronova N.V."/>
            <person name="Shulinski R.S."/>
            <person name="Bandarenka Y.V."/>
            <person name="Zhorov D.G."/>
            <person name="Warner D."/>
        </authorList>
    </citation>
    <scope>NUCLEOTIDE SEQUENCE [LARGE SCALE GENOMIC DNA]</scope>
    <source>
        <strain evidence="1">180601</strain>
        <tissue evidence="1">Whole Body</tissue>
    </source>
</reference>
<evidence type="ECO:0000313" key="1">
    <source>
        <dbReference type="EMBL" id="KAF0762235.1"/>
    </source>
</evidence>
<proteinExistence type="predicted"/>
<name>A0A6G0YWW3_APHCR</name>
<evidence type="ECO:0000313" key="2">
    <source>
        <dbReference type="Proteomes" id="UP000478052"/>
    </source>
</evidence>
<gene>
    <name evidence="1" type="ORF">FWK35_00016136</name>
</gene>
<organism evidence="1 2">
    <name type="scientific">Aphis craccivora</name>
    <name type="common">Cowpea aphid</name>
    <dbReference type="NCBI Taxonomy" id="307492"/>
    <lineage>
        <taxon>Eukaryota</taxon>
        <taxon>Metazoa</taxon>
        <taxon>Ecdysozoa</taxon>
        <taxon>Arthropoda</taxon>
        <taxon>Hexapoda</taxon>
        <taxon>Insecta</taxon>
        <taxon>Pterygota</taxon>
        <taxon>Neoptera</taxon>
        <taxon>Paraneoptera</taxon>
        <taxon>Hemiptera</taxon>
        <taxon>Sternorrhyncha</taxon>
        <taxon>Aphidomorpha</taxon>
        <taxon>Aphidoidea</taxon>
        <taxon>Aphididae</taxon>
        <taxon>Aphidini</taxon>
        <taxon>Aphis</taxon>
        <taxon>Aphis</taxon>
    </lineage>
</organism>
<dbReference type="EMBL" id="VUJU01002187">
    <property type="protein sequence ID" value="KAF0762235.1"/>
    <property type="molecule type" value="Genomic_DNA"/>
</dbReference>
<accession>A0A6G0YWW3</accession>
<protein>
    <submittedName>
        <fullName evidence="1">Uncharacterized protein</fullName>
    </submittedName>
</protein>
<dbReference type="Proteomes" id="UP000478052">
    <property type="component" value="Unassembled WGS sequence"/>
</dbReference>
<dbReference type="AlphaFoldDB" id="A0A6G0YWW3"/>
<keyword evidence="2" id="KW-1185">Reference proteome</keyword>
<sequence length="22" mass="2574">MICNSKTNRFQIFTKSVENAKN</sequence>